<dbReference type="InterPro" id="IPR010998">
    <property type="entry name" value="Integrase_recombinase_N"/>
</dbReference>
<evidence type="ECO:0000259" key="2">
    <source>
        <dbReference type="Pfam" id="PF13102"/>
    </source>
</evidence>
<reference evidence="4" key="1">
    <citation type="journal article" date="2019" name="Int. J. Syst. Evol. Microbiol.">
        <title>The Global Catalogue of Microorganisms (GCM) 10K type strain sequencing project: providing services to taxonomists for standard genome sequencing and annotation.</title>
        <authorList>
            <consortium name="The Broad Institute Genomics Platform"/>
            <consortium name="The Broad Institute Genome Sequencing Center for Infectious Disease"/>
            <person name="Wu L."/>
            <person name="Ma J."/>
        </authorList>
    </citation>
    <scope>NUCLEOTIDE SEQUENCE [LARGE SCALE GENOMIC DNA]</scope>
    <source>
        <strain evidence="4">KCTC 42456</strain>
    </source>
</reference>
<protein>
    <submittedName>
        <fullName evidence="3">Phage integrase SAM-like domain-containing protein</fullName>
    </submittedName>
</protein>
<name>A0ABW5TTK8_9SPHI</name>
<evidence type="ECO:0000313" key="3">
    <source>
        <dbReference type="EMBL" id="MFD2732388.1"/>
    </source>
</evidence>
<dbReference type="Pfam" id="PF13102">
    <property type="entry name" value="Phage_int_SAM_5"/>
    <property type="match status" value="1"/>
</dbReference>
<comment type="caution">
    <text evidence="3">The sequence shown here is derived from an EMBL/GenBank/DDBJ whole genome shotgun (WGS) entry which is preliminary data.</text>
</comment>
<dbReference type="RefSeq" id="WP_379100931.1">
    <property type="nucleotide sequence ID" value="NZ_JBHULV010000042.1"/>
</dbReference>
<dbReference type="EMBL" id="JBHULV010000042">
    <property type="protein sequence ID" value="MFD2732388.1"/>
    <property type="molecule type" value="Genomic_DNA"/>
</dbReference>
<dbReference type="InterPro" id="IPR025269">
    <property type="entry name" value="SAM-like_dom"/>
</dbReference>
<feature type="domain" description="Phage integrase SAM-like" evidence="2">
    <location>
        <begin position="55"/>
        <end position="153"/>
    </location>
</feature>
<sequence>MLGNREETKILNKYIDQFQAKVYEAQDILIRESLEVTADAIRNQVLGKKEAVKTIIEIFTEHNNKVEALVGKEFAAGTLERYKTSLKHTQDFIEWKYKVKDLDIKKIDNHFISEYEFYLRTVRNCANNSAVKYIKNFGKIVRICLANSWITANWNCNSLLEVFYCQIIVF</sequence>
<proteinExistence type="predicted"/>
<organism evidence="3 4">
    <name type="scientific">Pedobacter alpinus</name>
    <dbReference type="NCBI Taxonomy" id="1590643"/>
    <lineage>
        <taxon>Bacteria</taxon>
        <taxon>Pseudomonadati</taxon>
        <taxon>Bacteroidota</taxon>
        <taxon>Sphingobacteriia</taxon>
        <taxon>Sphingobacteriales</taxon>
        <taxon>Sphingobacteriaceae</taxon>
        <taxon>Pedobacter</taxon>
    </lineage>
</organism>
<evidence type="ECO:0000256" key="1">
    <source>
        <dbReference type="ARBA" id="ARBA00023125"/>
    </source>
</evidence>
<evidence type="ECO:0000313" key="4">
    <source>
        <dbReference type="Proteomes" id="UP001597546"/>
    </source>
</evidence>
<keyword evidence="4" id="KW-1185">Reference proteome</keyword>
<keyword evidence="1" id="KW-0238">DNA-binding</keyword>
<accession>A0ABW5TTK8</accession>
<dbReference type="Gene3D" id="1.10.150.130">
    <property type="match status" value="1"/>
</dbReference>
<dbReference type="Proteomes" id="UP001597546">
    <property type="component" value="Unassembled WGS sequence"/>
</dbReference>
<gene>
    <name evidence="3" type="ORF">ACFSSE_11810</name>
</gene>